<accession>A0A841R314</accession>
<feature type="domain" description="RRM" evidence="2">
    <location>
        <begin position="3"/>
        <end position="81"/>
    </location>
</feature>
<dbReference type="SUPFAM" id="SSF54928">
    <property type="entry name" value="RNA-binding domain, RBD"/>
    <property type="match status" value="1"/>
</dbReference>
<evidence type="ECO:0000313" key="4">
    <source>
        <dbReference type="Proteomes" id="UP000587760"/>
    </source>
</evidence>
<name>A0A841R314_9SPIO</name>
<dbReference type="InterPro" id="IPR012677">
    <property type="entry name" value="Nucleotide-bd_a/b_plait_sf"/>
</dbReference>
<comment type="caution">
    <text evidence="3">The sequence shown here is derived from an EMBL/GenBank/DDBJ whole genome shotgun (WGS) entry which is preliminary data.</text>
</comment>
<dbReference type="GO" id="GO:0003723">
    <property type="term" value="F:RNA binding"/>
    <property type="evidence" value="ECO:0007669"/>
    <property type="project" value="UniProtKB-KW"/>
</dbReference>
<dbReference type="InterPro" id="IPR035979">
    <property type="entry name" value="RBD_domain_sf"/>
</dbReference>
<dbReference type="PROSITE" id="PS50102">
    <property type="entry name" value="RRM"/>
    <property type="match status" value="1"/>
</dbReference>
<keyword evidence="1" id="KW-0694">RNA-binding</keyword>
<protein>
    <submittedName>
        <fullName evidence="3">RNA recognition motif-containing protein</fullName>
    </submittedName>
</protein>
<proteinExistence type="predicted"/>
<sequence length="92" mass="10247">MSNKIYVGNLSWNTGDQELGDCFAQYGEVLSARIIIDRNTNRSKGFGFIEMAESSAAEAAISALNGTELDGRNIRVNEAEDRENNRGNNRRY</sequence>
<dbReference type="Pfam" id="PF00076">
    <property type="entry name" value="RRM_1"/>
    <property type="match status" value="1"/>
</dbReference>
<dbReference type="InterPro" id="IPR000504">
    <property type="entry name" value="RRM_dom"/>
</dbReference>
<evidence type="ECO:0000259" key="2">
    <source>
        <dbReference type="PROSITE" id="PS50102"/>
    </source>
</evidence>
<dbReference type="Proteomes" id="UP000587760">
    <property type="component" value="Unassembled WGS sequence"/>
</dbReference>
<evidence type="ECO:0000256" key="1">
    <source>
        <dbReference type="ARBA" id="ARBA00022884"/>
    </source>
</evidence>
<reference evidence="3 4" key="1">
    <citation type="submission" date="2020-08" db="EMBL/GenBank/DDBJ databases">
        <title>Genomic Encyclopedia of Type Strains, Phase IV (KMG-IV): sequencing the most valuable type-strain genomes for metagenomic binning, comparative biology and taxonomic classification.</title>
        <authorList>
            <person name="Goeker M."/>
        </authorList>
    </citation>
    <scope>NUCLEOTIDE SEQUENCE [LARGE SCALE GENOMIC DNA]</scope>
    <source>
        <strain evidence="3 4">DSM 2461</strain>
    </source>
</reference>
<dbReference type="PANTHER" id="PTHR48027">
    <property type="entry name" value="HETEROGENEOUS NUCLEAR RIBONUCLEOPROTEIN 87F-RELATED"/>
    <property type="match status" value="1"/>
</dbReference>
<dbReference type="SMART" id="SM00360">
    <property type="entry name" value="RRM"/>
    <property type="match status" value="1"/>
</dbReference>
<dbReference type="AlphaFoldDB" id="A0A841R314"/>
<evidence type="ECO:0000313" key="3">
    <source>
        <dbReference type="EMBL" id="MBB6479434.1"/>
    </source>
</evidence>
<dbReference type="RefSeq" id="WP_184744672.1">
    <property type="nucleotide sequence ID" value="NZ_JACHGJ010000002.1"/>
</dbReference>
<organism evidence="3 4">
    <name type="scientific">Spirochaeta isovalerica</name>
    <dbReference type="NCBI Taxonomy" id="150"/>
    <lineage>
        <taxon>Bacteria</taxon>
        <taxon>Pseudomonadati</taxon>
        <taxon>Spirochaetota</taxon>
        <taxon>Spirochaetia</taxon>
        <taxon>Spirochaetales</taxon>
        <taxon>Spirochaetaceae</taxon>
        <taxon>Spirochaeta</taxon>
    </lineage>
</organism>
<gene>
    <name evidence="3" type="ORF">HNR50_001092</name>
</gene>
<dbReference type="InterPro" id="IPR052462">
    <property type="entry name" value="SLIRP/GR-RBP-like"/>
</dbReference>
<dbReference type="EMBL" id="JACHGJ010000002">
    <property type="protein sequence ID" value="MBB6479434.1"/>
    <property type="molecule type" value="Genomic_DNA"/>
</dbReference>
<keyword evidence="4" id="KW-1185">Reference proteome</keyword>
<dbReference type="Gene3D" id="3.30.70.330">
    <property type="match status" value="1"/>
</dbReference>